<evidence type="ECO:0000259" key="1">
    <source>
        <dbReference type="Pfam" id="PF13460"/>
    </source>
</evidence>
<evidence type="ECO:0000313" key="2">
    <source>
        <dbReference type="EMBL" id="MDR6868651.1"/>
    </source>
</evidence>
<dbReference type="InterPro" id="IPR036291">
    <property type="entry name" value="NAD(P)-bd_dom_sf"/>
</dbReference>
<dbReference type="PANTHER" id="PTHR12126">
    <property type="entry name" value="NADH-UBIQUINONE OXIDOREDUCTASE 39 KDA SUBUNIT-RELATED"/>
    <property type="match status" value="1"/>
</dbReference>
<keyword evidence="3" id="KW-1185">Reference proteome</keyword>
<name>A0ABU1SGB9_9MICO</name>
<dbReference type="InterPro" id="IPR016040">
    <property type="entry name" value="NAD(P)-bd_dom"/>
</dbReference>
<proteinExistence type="predicted"/>
<dbReference type="Gene3D" id="3.40.50.720">
    <property type="entry name" value="NAD(P)-binding Rossmann-like Domain"/>
    <property type="match status" value="1"/>
</dbReference>
<dbReference type="RefSeq" id="WP_310022680.1">
    <property type="nucleotide sequence ID" value="NZ_JAVDUM010000016.1"/>
</dbReference>
<accession>A0ABU1SGB9</accession>
<dbReference type="Proteomes" id="UP001259347">
    <property type="component" value="Unassembled WGS sequence"/>
</dbReference>
<dbReference type="InterPro" id="IPR051207">
    <property type="entry name" value="ComplexI_NDUFA9_subunit"/>
</dbReference>
<dbReference type="PANTHER" id="PTHR12126:SF11">
    <property type="entry name" value="NADH DEHYDROGENASE [UBIQUINONE] 1 ALPHA SUBCOMPLEX SUBUNIT 9, MITOCHONDRIAL"/>
    <property type="match status" value="1"/>
</dbReference>
<feature type="domain" description="NAD(P)-binding" evidence="1">
    <location>
        <begin position="7"/>
        <end position="144"/>
    </location>
</feature>
<sequence length="250" mass="26310">MRIAVAGGTGLMGSAVVDEATARGHEIRVIARSAGVDAVSGTGLEGALDGVDVVVDVLNIATVNEATARELFLTTTANLLAAEAAAGVGHHLALSIVGVDRAPHGYYGAKLAQERAVAAGTVPWTIQRATQFHDFAAQMYRSNAFGRVHPVIRMRTQPVALTEVAARLVDLAEQGPAERAPDLAGPREEELGAMVRAWAEHTGRRAWTPRIPLPGGLGRAMRDGSLLPGPDADLGHVTFQDWLARQPRAS</sequence>
<organism evidence="2 3">
    <name type="scientific">Microbacterium resistens</name>
    <dbReference type="NCBI Taxonomy" id="156977"/>
    <lineage>
        <taxon>Bacteria</taxon>
        <taxon>Bacillati</taxon>
        <taxon>Actinomycetota</taxon>
        <taxon>Actinomycetes</taxon>
        <taxon>Micrococcales</taxon>
        <taxon>Microbacteriaceae</taxon>
        <taxon>Microbacterium</taxon>
    </lineage>
</organism>
<dbReference type="Pfam" id="PF13460">
    <property type="entry name" value="NAD_binding_10"/>
    <property type="match status" value="1"/>
</dbReference>
<comment type="caution">
    <text evidence="2">The sequence shown here is derived from an EMBL/GenBank/DDBJ whole genome shotgun (WGS) entry which is preliminary data.</text>
</comment>
<dbReference type="SUPFAM" id="SSF51735">
    <property type="entry name" value="NAD(P)-binding Rossmann-fold domains"/>
    <property type="match status" value="1"/>
</dbReference>
<dbReference type="EMBL" id="JAVDUM010000016">
    <property type="protein sequence ID" value="MDR6868651.1"/>
    <property type="molecule type" value="Genomic_DNA"/>
</dbReference>
<reference evidence="2 3" key="1">
    <citation type="submission" date="2023-07" db="EMBL/GenBank/DDBJ databases">
        <title>Sorghum-associated microbial communities from plants grown in Nebraska, USA.</title>
        <authorList>
            <person name="Schachtman D."/>
        </authorList>
    </citation>
    <scope>NUCLEOTIDE SEQUENCE [LARGE SCALE GENOMIC DNA]</scope>
    <source>
        <strain evidence="2 3">2980</strain>
    </source>
</reference>
<protein>
    <submittedName>
        <fullName evidence="2">Uncharacterized protein YbjT (DUF2867 family)</fullName>
    </submittedName>
</protein>
<evidence type="ECO:0000313" key="3">
    <source>
        <dbReference type="Proteomes" id="UP001259347"/>
    </source>
</evidence>
<gene>
    <name evidence="2" type="ORF">J2Y69_003275</name>
</gene>